<gene>
    <name evidence="3" type="ORF">ACFFJH_00945</name>
</gene>
<dbReference type="Pfam" id="PF02120">
    <property type="entry name" value="Flg_hook"/>
    <property type="match status" value="1"/>
</dbReference>
<feature type="domain" description="Flagellar hook-length control protein-like C-terminal" evidence="2">
    <location>
        <begin position="373"/>
        <end position="447"/>
    </location>
</feature>
<reference evidence="3 4" key="1">
    <citation type="submission" date="2024-09" db="EMBL/GenBank/DDBJ databases">
        <authorList>
            <person name="Sun Q."/>
            <person name="Mori K."/>
        </authorList>
    </citation>
    <scope>NUCLEOTIDE SEQUENCE [LARGE SCALE GENOMIC DNA]</scope>
    <source>
        <strain evidence="3 4">CCM 8677</strain>
    </source>
</reference>
<dbReference type="Proteomes" id="UP001589844">
    <property type="component" value="Unassembled WGS sequence"/>
</dbReference>
<keyword evidence="3" id="KW-0966">Cell projection</keyword>
<feature type="compositionally biased region" description="Polar residues" evidence="1">
    <location>
        <begin position="156"/>
        <end position="183"/>
    </location>
</feature>
<evidence type="ECO:0000259" key="2">
    <source>
        <dbReference type="Pfam" id="PF02120"/>
    </source>
</evidence>
<dbReference type="Gene3D" id="3.30.750.140">
    <property type="match status" value="1"/>
</dbReference>
<evidence type="ECO:0000256" key="1">
    <source>
        <dbReference type="SAM" id="MobiDB-lite"/>
    </source>
</evidence>
<proteinExistence type="predicted"/>
<organism evidence="3 4">
    <name type="scientific">Undibacterium danionis</name>
    <dbReference type="NCBI Taxonomy" id="1812100"/>
    <lineage>
        <taxon>Bacteria</taxon>
        <taxon>Pseudomonadati</taxon>
        <taxon>Pseudomonadota</taxon>
        <taxon>Betaproteobacteria</taxon>
        <taxon>Burkholderiales</taxon>
        <taxon>Oxalobacteraceae</taxon>
        <taxon>Undibacterium</taxon>
    </lineage>
</organism>
<dbReference type="RefSeq" id="WP_390209410.1">
    <property type="nucleotide sequence ID" value="NZ_JBHLXJ010000002.1"/>
</dbReference>
<keyword evidence="3" id="KW-0969">Cilium</keyword>
<evidence type="ECO:0000313" key="4">
    <source>
        <dbReference type="Proteomes" id="UP001589844"/>
    </source>
</evidence>
<evidence type="ECO:0000313" key="3">
    <source>
        <dbReference type="EMBL" id="MFC0348361.1"/>
    </source>
</evidence>
<feature type="region of interest" description="Disordered" evidence="1">
    <location>
        <begin position="107"/>
        <end position="183"/>
    </location>
</feature>
<protein>
    <submittedName>
        <fullName evidence="3">Flagellar hook-length control protein FliK</fullName>
    </submittedName>
</protein>
<dbReference type="InterPro" id="IPR021136">
    <property type="entry name" value="Flagellar_hook_control-like_C"/>
</dbReference>
<comment type="caution">
    <text evidence="3">The sequence shown here is derived from an EMBL/GenBank/DDBJ whole genome shotgun (WGS) entry which is preliminary data.</text>
</comment>
<sequence length="448" mass="49102">MSTIFPRLDPNLIITTGVEGPTSLKPIEAIKQEIVHKLSQFSTGKHIQGEVLAKLRDGSFVAKVDGVPMRLALPNGTQIGEKLSLTLLNLTPRPVFLLNGQSQVTLLDPPRRAQSGVTTSQNSGSRDIASDLFSKTDTDLFHTSPRPALNRERGSNDANLSNSAQTAKSTPANALAQTSVQENASYTSIKSTGAIPLSDVDVAAQRLPHAPNNLSTQIELSTTGQLINKLLRETSTTPEKLHLQGKTLLLAETNSKLPTTLLARQLETSLQHNIKESGLFYESHIAQWASGQRSLAELQSEPQSKISPNTEQLMLTNTEDSKHASLSQLIHQQLEVLEHQKIQWTGLLAPQIPLHWSIEENQQQQHPSSPEEATQEATWQSDLQIDFPYLGKVAVRIYLSANQLQLSLKSDAASTSSLLKSEYLSLQKAIENAGTHIQSFTVQHDEQL</sequence>
<keyword evidence="4" id="KW-1185">Reference proteome</keyword>
<accession>A0ABV6I964</accession>
<feature type="compositionally biased region" description="Polar residues" evidence="1">
    <location>
        <begin position="115"/>
        <end position="125"/>
    </location>
</feature>
<dbReference type="EMBL" id="JBHLXJ010000002">
    <property type="protein sequence ID" value="MFC0348361.1"/>
    <property type="molecule type" value="Genomic_DNA"/>
</dbReference>
<name>A0ABV6I964_9BURK</name>
<keyword evidence="3" id="KW-0282">Flagellum</keyword>
<dbReference type="InterPro" id="IPR038610">
    <property type="entry name" value="FliK-like_C_sf"/>
</dbReference>